<dbReference type="SUPFAM" id="SSF53822">
    <property type="entry name" value="Periplasmic binding protein-like I"/>
    <property type="match status" value="1"/>
</dbReference>
<evidence type="ECO:0000256" key="6">
    <source>
        <dbReference type="ARBA" id="ARBA00023180"/>
    </source>
</evidence>
<dbReference type="Pfam" id="PF01094">
    <property type="entry name" value="ANF_receptor"/>
    <property type="match status" value="1"/>
</dbReference>
<keyword evidence="5" id="KW-0675">Receptor</keyword>
<dbReference type="PRINTS" id="PR00248">
    <property type="entry name" value="GPCRMGR"/>
</dbReference>
<dbReference type="InterPro" id="IPR001828">
    <property type="entry name" value="ANF_lig-bd_rcpt"/>
</dbReference>
<keyword evidence="4" id="KW-0472">Membrane</keyword>
<keyword evidence="6" id="KW-0325">Glycoprotein</keyword>
<organism evidence="8 9">
    <name type="scientific">Phrynosoma platyrhinos</name>
    <name type="common">Desert horned lizard</name>
    <dbReference type="NCBI Taxonomy" id="52577"/>
    <lineage>
        <taxon>Eukaryota</taxon>
        <taxon>Metazoa</taxon>
        <taxon>Chordata</taxon>
        <taxon>Craniata</taxon>
        <taxon>Vertebrata</taxon>
        <taxon>Euteleostomi</taxon>
        <taxon>Lepidosauria</taxon>
        <taxon>Squamata</taxon>
        <taxon>Bifurcata</taxon>
        <taxon>Unidentata</taxon>
        <taxon>Episquamata</taxon>
        <taxon>Toxicofera</taxon>
        <taxon>Iguania</taxon>
        <taxon>Phrynosomatidae</taxon>
        <taxon>Phrynosomatinae</taxon>
        <taxon>Phrynosoma</taxon>
    </lineage>
</organism>
<dbReference type="InterPro" id="IPR028082">
    <property type="entry name" value="Peripla_BP_I"/>
</dbReference>
<evidence type="ECO:0000256" key="2">
    <source>
        <dbReference type="ARBA" id="ARBA00022692"/>
    </source>
</evidence>
<evidence type="ECO:0000256" key="5">
    <source>
        <dbReference type="ARBA" id="ARBA00023170"/>
    </source>
</evidence>
<dbReference type="EMBL" id="JAIPUX010000521">
    <property type="protein sequence ID" value="KAH0626608.1"/>
    <property type="molecule type" value="Genomic_DNA"/>
</dbReference>
<comment type="subcellular location">
    <subcellularLocation>
        <location evidence="1">Membrane</location>
        <topology evidence="1">Multi-pass membrane protein</topology>
    </subcellularLocation>
</comment>
<evidence type="ECO:0000313" key="8">
    <source>
        <dbReference type="EMBL" id="KAH0626608.1"/>
    </source>
</evidence>
<evidence type="ECO:0000256" key="4">
    <source>
        <dbReference type="ARBA" id="ARBA00023136"/>
    </source>
</evidence>
<evidence type="ECO:0000256" key="1">
    <source>
        <dbReference type="ARBA" id="ARBA00004141"/>
    </source>
</evidence>
<dbReference type="Proteomes" id="UP000826234">
    <property type="component" value="Unassembled WGS sequence"/>
</dbReference>
<reference evidence="8 9" key="1">
    <citation type="journal article" date="2022" name="Gigascience">
        <title>A chromosome-level genome assembly and annotation of the desert horned lizard, Phrynosoma platyrhinos, provides insight into chromosomal rearrangements among reptiles.</title>
        <authorList>
            <person name="Koochekian N."/>
            <person name="Ascanio A."/>
            <person name="Farleigh K."/>
            <person name="Card D.C."/>
            <person name="Schield D.R."/>
            <person name="Castoe T.A."/>
            <person name="Jezkova T."/>
        </authorList>
    </citation>
    <scope>NUCLEOTIDE SEQUENCE [LARGE SCALE GENOMIC DNA]</scope>
    <source>
        <strain evidence="8">NK-2021</strain>
    </source>
</reference>
<keyword evidence="2" id="KW-0812">Transmembrane</keyword>
<feature type="domain" description="Receptor ligand binding region" evidence="7">
    <location>
        <begin position="22"/>
        <end position="409"/>
    </location>
</feature>
<name>A0ABQ7TAI0_PHRPL</name>
<dbReference type="InterPro" id="IPR000337">
    <property type="entry name" value="GPCR_3"/>
</dbReference>
<dbReference type="PANTHER" id="PTHR24061:SF599">
    <property type="entry name" value="G-PROTEIN COUPLED RECEPTORS FAMILY 3 PROFILE DOMAIN-CONTAINING PROTEIN"/>
    <property type="match status" value="1"/>
</dbReference>
<keyword evidence="3" id="KW-1133">Transmembrane helix</keyword>
<evidence type="ECO:0000259" key="7">
    <source>
        <dbReference type="Pfam" id="PF01094"/>
    </source>
</evidence>
<sequence>MFCGDGILLIRATPKNYQHVLSLEFAVKEINENPEILSNVSLGFEIYDSYTNAKVTHQNTLKLLSTTGRIIPNYKCDTKKNMIAVIGGLDSEISFHMATLLGIYKIPQIAYSILAPAINVKTEFPAFYRMVPNELHQYRGIVQLLLHFQWTWVGIVASDNDNGEIFVQTLTAMFFQKGICTAISEKTPAISQVMEMVQSFNSIRAKVTSLSNPQIKVIIVNAEPQTTTWLKWLIYFYSMAEDISFGKVWVMTAQWDFSSEIMQKGMDIQPFFGTLSFAIHSNEVLGFLKFLQMLHPGLHKGNSFLSIFWEQVFNCSLASSNEFSVNCTGQEKLESLPGILFEMSMTGKSYSIYNAVHAIARALQKTLKRKLRVLHSFLKTISFNNTAGDLVSFDENGELTAGFDIINWVTFPNQSFFSVKVGSILQSEELILKEEAITWHMMFNQLLISCGNASWLIPVALAIWSKKEQLFTPA</sequence>
<keyword evidence="9" id="KW-1185">Reference proteome</keyword>
<gene>
    <name evidence="8" type="ORF">JD844_001688</name>
</gene>
<comment type="caution">
    <text evidence="8">The sequence shown here is derived from an EMBL/GenBank/DDBJ whole genome shotgun (WGS) entry which is preliminary data.</text>
</comment>
<dbReference type="Gene3D" id="3.40.50.2300">
    <property type="match status" value="2"/>
</dbReference>
<dbReference type="InterPro" id="IPR000068">
    <property type="entry name" value="GPCR_3_Ca_sens_rcpt-rel"/>
</dbReference>
<evidence type="ECO:0000313" key="9">
    <source>
        <dbReference type="Proteomes" id="UP000826234"/>
    </source>
</evidence>
<evidence type="ECO:0000256" key="3">
    <source>
        <dbReference type="ARBA" id="ARBA00022989"/>
    </source>
</evidence>
<accession>A0ABQ7TAI0</accession>
<protein>
    <recommendedName>
        <fullName evidence="7">Receptor ligand binding region domain-containing protein</fullName>
    </recommendedName>
</protein>
<proteinExistence type="predicted"/>
<dbReference type="PANTHER" id="PTHR24061">
    <property type="entry name" value="CALCIUM-SENSING RECEPTOR-RELATED"/>
    <property type="match status" value="1"/>
</dbReference>